<proteinExistence type="predicted"/>
<organism evidence="2 3">
    <name type="scientific">Eumeta variegata</name>
    <name type="common">Bagworm moth</name>
    <name type="synonym">Eumeta japonica</name>
    <dbReference type="NCBI Taxonomy" id="151549"/>
    <lineage>
        <taxon>Eukaryota</taxon>
        <taxon>Metazoa</taxon>
        <taxon>Ecdysozoa</taxon>
        <taxon>Arthropoda</taxon>
        <taxon>Hexapoda</taxon>
        <taxon>Insecta</taxon>
        <taxon>Pterygota</taxon>
        <taxon>Neoptera</taxon>
        <taxon>Endopterygota</taxon>
        <taxon>Lepidoptera</taxon>
        <taxon>Glossata</taxon>
        <taxon>Ditrysia</taxon>
        <taxon>Tineoidea</taxon>
        <taxon>Psychidae</taxon>
        <taxon>Oiketicinae</taxon>
        <taxon>Eumeta</taxon>
    </lineage>
</organism>
<dbReference type="EMBL" id="BGZK01000072">
    <property type="protein sequence ID" value="GBP15487.1"/>
    <property type="molecule type" value="Genomic_DNA"/>
</dbReference>
<comment type="caution">
    <text evidence="2">The sequence shown here is derived from an EMBL/GenBank/DDBJ whole genome shotgun (WGS) entry which is preliminary data.</text>
</comment>
<accession>A0A4C1TNS7</accession>
<gene>
    <name evidence="2" type="ORF">EVAR_9270_1</name>
</gene>
<dbReference type="AlphaFoldDB" id="A0A4C1TNS7"/>
<protein>
    <submittedName>
        <fullName evidence="2">Uncharacterized protein</fullName>
    </submittedName>
</protein>
<sequence length="100" mass="11123">MEPQSRSGAKPRSGLDGNEIKDEERKRGVMLNSAGRAAALLRMQIIVLLIRANNLSGSHISERLIPHGSPEGRYINPNLFSSVTFHNLLTFEMRGLLRRG</sequence>
<reference evidence="2 3" key="1">
    <citation type="journal article" date="2019" name="Commun. Biol.">
        <title>The bagworm genome reveals a unique fibroin gene that provides high tensile strength.</title>
        <authorList>
            <person name="Kono N."/>
            <person name="Nakamura H."/>
            <person name="Ohtoshi R."/>
            <person name="Tomita M."/>
            <person name="Numata K."/>
            <person name="Arakawa K."/>
        </authorList>
    </citation>
    <scope>NUCLEOTIDE SEQUENCE [LARGE SCALE GENOMIC DNA]</scope>
</reference>
<feature type="region of interest" description="Disordered" evidence="1">
    <location>
        <begin position="1"/>
        <end position="26"/>
    </location>
</feature>
<dbReference type="Proteomes" id="UP000299102">
    <property type="component" value="Unassembled WGS sequence"/>
</dbReference>
<keyword evidence="3" id="KW-1185">Reference proteome</keyword>
<name>A0A4C1TNS7_EUMVA</name>
<evidence type="ECO:0000313" key="3">
    <source>
        <dbReference type="Proteomes" id="UP000299102"/>
    </source>
</evidence>
<evidence type="ECO:0000313" key="2">
    <source>
        <dbReference type="EMBL" id="GBP15487.1"/>
    </source>
</evidence>
<evidence type="ECO:0000256" key="1">
    <source>
        <dbReference type="SAM" id="MobiDB-lite"/>
    </source>
</evidence>